<organism evidence="2 3">
    <name type="scientific">Gordonia asplenii</name>
    <dbReference type="NCBI Taxonomy" id="2725283"/>
    <lineage>
        <taxon>Bacteria</taxon>
        <taxon>Bacillati</taxon>
        <taxon>Actinomycetota</taxon>
        <taxon>Actinomycetes</taxon>
        <taxon>Mycobacteriales</taxon>
        <taxon>Gordoniaceae</taxon>
        <taxon>Gordonia</taxon>
    </lineage>
</organism>
<keyword evidence="3" id="KW-1185">Reference proteome</keyword>
<gene>
    <name evidence="2" type="ORF">HH308_04310</name>
</gene>
<dbReference type="PROSITE" id="PS50887">
    <property type="entry name" value="GGDEF"/>
    <property type="match status" value="1"/>
</dbReference>
<dbReference type="InterPro" id="IPR043128">
    <property type="entry name" value="Rev_trsase/Diguanyl_cyclase"/>
</dbReference>
<reference evidence="2 3" key="1">
    <citation type="submission" date="2020-04" db="EMBL/GenBank/DDBJ databases">
        <title>Gordonia sp. nov. TBRC 11910.</title>
        <authorList>
            <person name="Suriyachadkun C."/>
        </authorList>
    </citation>
    <scope>NUCLEOTIDE SEQUENCE [LARGE SCALE GENOMIC DNA]</scope>
    <source>
        <strain evidence="2 3">TBRC 11910</strain>
    </source>
</reference>
<dbReference type="InterPro" id="IPR029787">
    <property type="entry name" value="Nucleotide_cyclase"/>
</dbReference>
<dbReference type="SUPFAM" id="SSF55073">
    <property type="entry name" value="Nucleotide cyclase"/>
    <property type="match status" value="1"/>
</dbReference>
<protein>
    <submittedName>
        <fullName evidence="2">Diguanylate cyclase</fullName>
    </submittedName>
</protein>
<dbReference type="Pfam" id="PF00990">
    <property type="entry name" value="GGDEF"/>
    <property type="match status" value="1"/>
</dbReference>
<accession>A0A848KU87</accession>
<comment type="caution">
    <text evidence="2">The sequence shown here is derived from an EMBL/GenBank/DDBJ whole genome shotgun (WGS) entry which is preliminary data.</text>
</comment>
<dbReference type="EMBL" id="JABBNB010000003">
    <property type="protein sequence ID" value="NMO00435.1"/>
    <property type="molecule type" value="Genomic_DNA"/>
</dbReference>
<sequence>MGALVVNVARAVLSGDLSPGAGGLDVDGATISTTVAIGVTPVDPGSDSLDDALSHADQALYRAKRQGPNRVQV</sequence>
<dbReference type="InterPro" id="IPR000160">
    <property type="entry name" value="GGDEF_dom"/>
</dbReference>
<dbReference type="Proteomes" id="UP000550729">
    <property type="component" value="Unassembled WGS sequence"/>
</dbReference>
<evidence type="ECO:0000313" key="3">
    <source>
        <dbReference type="Proteomes" id="UP000550729"/>
    </source>
</evidence>
<proteinExistence type="predicted"/>
<evidence type="ECO:0000313" key="2">
    <source>
        <dbReference type="EMBL" id="NMO00435.1"/>
    </source>
</evidence>
<evidence type="ECO:0000259" key="1">
    <source>
        <dbReference type="PROSITE" id="PS50887"/>
    </source>
</evidence>
<feature type="domain" description="GGDEF" evidence="1">
    <location>
        <begin position="1"/>
        <end position="73"/>
    </location>
</feature>
<dbReference type="Gene3D" id="3.30.70.270">
    <property type="match status" value="1"/>
</dbReference>
<name>A0A848KU87_9ACTN</name>
<dbReference type="AlphaFoldDB" id="A0A848KU87"/>